<keyword evidence="7" id="KW-0449">Lipoprotein</keyword>
<dbReference type="EMBL" id="JABEYB010000009">
    <property type="protein sequence ID" value="NNU76885.1"/>
    <property type="molecule type" value="Genomic_DNA"/>
</dbReference>
<evidence type="ECO:0000256" key="1">
    <source>
        <dbReference type="ARBA" id="ARBA00004635"/>
    </source>
</evidence>
<keyword evidence="3" id="KW-0309">Germination</keyword>
<evidence type="ECO:0000256" key="4">
    <source>
        <dbReference type="ARBA" id="ARBA00022729"/>
    </source>
</evidence>
<organism evidence="10 11">
    <name type="scientific">Clostridium estertheticum</name>
    <dbReference type="NCBI Taxonomy" id="238834"/>
    <lineage>
        <taxon>Bacteria</taxon>
        <taxon>Bacillati</taxon>
        <taxon>Bacillota</taxon>
        <taxon>Clostridia</taxon>
        <taxon>Eubacteriales</taxon>
        <taxon>Clostridiaceae</taxon>
        <taxon>Clostridium</taxon>
    </lineage>
</organism>
<dbReference type="AlphaFoldDB" id="A0A7Y3SXJ8"/>
<dbReference type="GO" id="GO:0009847">
    <property type="term" value="P:spore germination"/>
    <property type="evidence" value="ECO:0007669"/>
    <property type="project" value="InterPro"/>
</dbReference>
<keyword evidence="6" id="KW-0564">Palmitate</keyword>
<accession>A0A7Y3SXJ8</accession>
<evidence type="ECO:0000256" key="7">
    <source>
        <dbReference type="ARBA" id="ARBA00023288"/>
    </source>
</evidence>
<dbReference type="PROSITE" id="PS51257">
    <property type="entry name" value="PROKAR_LIPOPROTEIN"/>
    <property type="match status" value="1"/>
</dbReference>
<proteinExistence type="inferred from homology"/>
<comment type="similarity">
    <text evidence="2">Belongs to the GerABKC lipoprotein family.</text>
</comment>
<evidence type="ECO:0000313" key="10">
    <source>
        <dbReference type="EMBL" id="NNU76885.1"/>
    </source>
</evidence>
<gene>
    <name evidence="10" type="ORF">HLQ16_13150</name>
</gene>
<keyword evidence="5" id="KW-0472">Membrane</keyword>
<protein>
    <submittedName>
        <fullName evidence="10">Ger(X)C family spore germination protein</fullName>
    </submittedName>
</protein>
<dbReference type="InterPro" id="IPR038501">
    <property type="entry name" value="Spore_GerAC_C_sf"/>
</dbReference>
<feature type="domain" description="Spore germination protein N-terminal" evidence="9">
    <location>
        <begin position="24"/>
        <end position="192"/>
    </location>
</feature>
<dbReference type="Pfam" id="PF05504">
    <property type="entry name" value="Spore_GerAC"/>
    <property type="match status" value="1"/>
</dbReference>
<reference evidence="10 11" key="1">
    <citation type="submission" date="2020-05" db="EMBL/GenBank/DDBJ databases">
        <title>Complete genome of Clostridium estertheticum subspecies estertheticum, isolated from Vacuum packed lamb meat from New Zealand imported to Switzerland.</title>
        <authorList>
            <person name="Wambui J."/>
            <person name="Stevens M.J.A."/>
            <person name="Stephan R."/>
        </authorList>
    </citation>
    <scope>NUCLEOTIDE SEQUENCE [LARGE SCALE GENOMIC DNA]</scope>
    <source>
        <strain evidence="10 11">CEST001</strain>
    </source>
</reference>
<dbReference type="InterPro" id="IPR046953">
    <property type="entry name" value="Spore_GerAC-like_C"/>
</dbReference>
<feature type="domain" description="Spore germination GerAC-like C-terminal" evidence="8">
    <location>
        <begin position="208"/>
        <end position="373"/>
    </location>
</feature>
<evidence type="ECO:0000256" key="5">
    <source>
        <dbReference type="ARBA" id="ARBA00023136"/>
    </source>
</evidence>
<dbReference type="Gene3D" id="3.30.300.210">
    <property type="entry name" value="Nutrient germinant receptor protein C, domain 3"/>
    <property type="match status" value="1"/>
</dbReference>
<evidence type="ECO:0000259" key="8">
    <source>
        <dbReference type="Pfam" id="PF05504"/>
    </source>
</evidence>
<dbReference type="InterPro" id="IPR057336">
    <property type="entry name" value="GerAC_N"/>
</dbReference>
<evidence type="ECO:0000259" key="9">
    <source>
        <dbReference type="Pfam" id="PF25198"/>
    </source>
</evidence>
<keyword evidence="4" id="KW-0732">Signal</keyword>
<comment type="subcellular location">
    <subcellularLocation>
        <location evidence="1">Membrane</location>
        <topology evidence="1">Lipid-anchor</topology>
    </subcellularLocation>
</comment>
<comment type="caution">
    <text evidence="10">The sequence shown here is derived from an EMBL/GenBank/DDBJ whole genome shotgun (WGS) entry which is preliminary data.</text>
</comment>
<dbReference type="Proteomes" id="UP000531659">
    <property type="component" value="Unassembled WGS sequence"/>
</dbReference>
<dbReference type="PANTHER" id="PTHR35789:SF1">
    <property type="entry name" value="SPORE GERMINATION PROTEIN B3"/>
    <property type="match status" value="1"/>
</dbReference>
<evidence type="ECO:0000256" key="2">
    <source>
        <dbReference type="ARBA" id="ARBA00007886"/>
    </source>
</evidence>
<dbReference type="RefSeq" id="WP_171297566.1">
    <property type="nucleotide sequence ID" value="NZ_CP087098.1"/>
</dbReference>
<dbReference type="NCBIfam" id="TIGR02887">
    <property type="entry name" value="spore_ger_x_C"/>
    <property type="match status" value="1"/>
</dbReference>
<dbReference type="InterPro" id="IPR008844">
    <property type="entry name" value="Spore_GerAC-like"/>
</dbReference>
<evidence type="ECO:0000256" key="6">
    <source>
        <dbReference type="ARBA" id="ARBA00023139"/>
    </source>
</evidence>
<evidence type="ECO:0000313" key="11">
    <source>
        <dbReference type="Proteomes" id="UP000531659"/>
    </source>
</evidence>
<dbReference type="GO" id="GO:0016020">
    <property type="term" value="C:membrane"/>
    <property type="evidence" value="ECO:0007669"/>
    <property type="project" value="UniProtKB-SubCell"/>
</dbReference>
<name>A0A7Y3SXJ8_9CLOT</name>
<dbReference type="PANTHER" id="PTHR35789">
    <property type="entry name" value="SPORE GERMINATION PROTEIN B3"/>
    <property type="match status" value="1"/>
</dbReference>
<dbReference type="Pfam" id="PF25198">
    <property type="entry name" value="Spore_GerAC_N"/>
    <property type="match status" value="1"/>
</dbReference>
<sequence length="384" mass="42713">MKKKIVSIIFIIIICPIILCGCWNYREIDTLAIVAGMALDKDIVTNKYILTTEVITTQAQGVSSIISSQIFTTEGDSVFSAVRDAIEKTGLRLFWSDSKVVIISDSIAREGIIPAIDWTNRSNFVRPDMWLLVAKGNTASEILKTKVKINEVTSFHLDDTMNSWKVLSKFTNSMVWSFIDELSSPGKSEAVTTVENKPNDGNILPIVEGCAIFKSDKLVGYINGNETLYMLMIKNKIKQGLITLINVSGSNANVTLELNDNRTKLTPIYNNGSISMIIDVYPILSIHEIQGTKDFMKEENLGILQSEAEKKIGSQIQALISKLQKDYDSDVLGFGEKFNEEKPKVSKDFTKNGKDILKNMKTTVNVHVQIKGSNKTMKPITIGQ</sequence>
<evidence type="ECO:0000256" key="3">
    <source>
        <dbReference type="ARBA" id="ARBA00022544"/>
    </source>
</evidence>